<dbReference type="CDD" id="cd22159">
    <property type="entry name" value="F-box_AtTIR1-like"/>
    <property type="match status" value="1"/>
</dbReference>
<dbReference type="Proteomes" id="UP000265520">
    <property type="component" value="Unassembled WGS sequence"/>
</dbReference>
<keyword evidence="3" id="KW-1185">Reference proteome</keyword>
<dbReference type="AlphaFoldDB" id="A0A392R7S4"/>
<evidence type="ECO:0000259" key="1">
    <source>
        <dbReference type="Pfam" id="PF18511"/>
    </source>
</evidence>
<comment type="caution">
    <text evidence="2">The sequence shown here is derived from an EMBL/GenBank/DDBJ whole genome shotgun (WGS) entry which is preliminary data.</text>
</comment>
<evidence type="ECO:0000313" key="3">
    <source>
        <dbReference type="Proteomes" id="UP000265520"/>
    </source>
</evidence>
<sequence length="75" mass="8805">MNRNATKPRNYPLPELQSQNSDHVLEIVRETVLQFLTSRRDRNAASLVCKSWWRTDALTRSQLFIANCYAISPRR</sequence>
<evidence type="ECO:0000313" key="2">
    <source>
        <dbReference type="EMBL" id="MCI31595.1"/>
    </source>
</evidence>
<dbReference type="Gene3D" id="1.20.1280.50">
    <property type="match status" value="1"/>
</dbReference>
<feature type="non-terminal residue" evidence="2">
    <location>
        <position position="75"/>
    </location>
</feature>
<protein>
    <submittedName>
        <fullName evidence="2">Transport inhibitor response 1-like</fullName>
    </submittedName>
</protein>
<feature type="domain" description="COI1 F-box" evidence="1">
    <location>
        <begin position="22"/>
        <end position="62"/>
    </location>
</feature>
<name>A0A392R7S4_9FABA</name>
<reference evidence="2 3" key="1">
    <citation type="journal article" date="2018" name="Front. Plant Sci.">
        <title>Red Clover (Trifolium pratense) and Zigzag Clover (T. medium) - A Picture of Genomic Similarities and Differences.</title>
        <authorList>
            <person name="Dluhosova J."/>
            <person name="Istvanek J."/>
            <person name="Nedelnik J."/>
            <person name="Repkova J."/>
        </authorList>
    </citation>
    <scope>NUCLEOTIDE SEQUENCE [LARGE SCALE GENOMIC DNA]</scope>
    <source>
        <strain evidence="3">cv. 10/8</strain>
        <tissue evidence="2">Leaf</tissue>
    </source>
</reference>
<proteinExistence type="predicted"/>
<dbReference type="EMBL" id="LXQA010188344">
    <property type="protein sequence ID" value="MCI31595.1"/>
    <property type="molecule type" value="Genomic_DNA"/>
</dbReference>
<organism evidence="2 3">
    <name type="scientific">Trifolium medium</name>
    <dbReference type="NCBI Taxonomy" id="97028"/>
    <lineage>
        <taxon>Eukaryota</taxon>
        <taxon>Viridiplantae</taxon>
        <taxon>Streptophyta</taxon>
        <taxon>Embryophyta</taxon>
        <taxon>Tracheophyta</taxon>
        <taxon>Spermatophyta</taxon>
        <taxon>Magnoliopsida</taxon>
        <taxon>eudicotyledons</taxon>
        <taxon>Gunneridae</taxon>
        <taxon>Pentapetalae</taxon>
        <taxon>rosids</taxon>
        <taxon>fabids</taxon>
        <taxon>Fabales</taxon>
        <taxon>Fabaceae</taxon>
        <taxon>Papilionoideae</taxon>
        <taxon>50 kb inversion clade</taxon>
        <taxon>NPAAA clade</taxon>
        <taxon>Hologalegina</taxon>
        <taxon>IRL clade</taxon>
        <taxon>Trifolieae</taxon>
        <taxon>Trifolium</taxon>
    </lineage>
</organism>
<dbReference type="Pfam" id="PF18511">
    <property type="entry name" value="F-box_5"/>
    <property type="match status" value="1"/>
</dbReference>
<accession>A0A392R7S4</accession>
<dbReference type="InterPro" id="IPR041567">
    <property type="entry name" value="COI1_F-box"/>
</dbReference>